<keyword evidence="2" id="KW-1185">Reference proteome</keyword>
<name>A0A238U5V3_9FLAO</name>
<protein>
    <recommendedName>
        <fullName evidence="3">Lipoprotein</fullName>
    </recommendedName>
</protein>
<dbReference type="EMBL" id="LT899436">
    <property type="protein sequence ID" value="SNR14482.1"/>
    <property type="molecule type" value="Genomic_DNA"/>
</dbReference>
<accession>A0A238U5V3</accession>
<organism evidence="1 2">
    <name type="scientific">Tenacibaculum jejuense</name>
    <dbReference type="NCBI Taxonomy" id="584609"/>
    <lineage>
        <taxon>Bacteria</taxon>
        <taxon>Pseudomonadati</taxon>
        <taxon>Bacteroidota</taxon>
        <taxon>Flavobacteriia</taxon>
        <taxon>Flavobacteriales</taxon>
        <taxon>Flavobacteriaceae</taxon>
        <taxon>Tenacibaculum</taxon>
    </lineage>
</organism>
<dbReference type="AlphaFoldDB" id="A0A238U5V3"/>
<gene>
    <name evidence="1" type="ORF">TJEJU_0708</name>
</gene>
<sequence length="129" mass="14991">MKSKIILFGLISLLITSCQHKFNKTPIVKIEAMYMRYACGEWNDDMKVLAVSDTTFNHLLNTEVDPLFITGKEELSDLFYLNISEEFGFKYRLIGYLDANKSSGCEDRIPKFWIEKIEMLNGNKFKMAE</sequence>
<dbReference type="PROSITE" id="PS51257">
    <property type="entry name" value="PROKAR_LIPOPROTEIN"/>
    <property type="match status" value="1"/>
</dbReference>
<evidence type="ECO:0000313" key="2">
    <source>
        <dbReference type="Proteomes" id="UP000215214"/>
    </source>
</evidence>
<evidence type="ECO:0008006" key="3">
    <source>
        <dbReference type="Google" id="ProtNLM"/>
    </source>
</evidence>
<dbReference type="KEGG" id="tje:TJEJU_0708"/>
<proteinExistence type="predicted"/>
<reference evidence="1 2" key="1">
    <citation type="submission" date="2017-07" db="EMBL/GenBank/DDBJ databases">
        <authorList>
            <person name="Sun Z.S."/>
            <person name="Albrecht U."/>
            <person name="Echele G."/>
            <person name="Lee C.C."/>
        </authorList>
    </citation>
    <scope>NUCLEOTIDE SEQUENCE [LARGE SCALE GENOMIC DNA]</scope>
    <source>
        <strain evidence="2">type strain: KCTC 22618</strain>
    </source>
</reference>
<dbReference type="Proteomes" id="UP000215214">
    <property type="component" value="Chromosome TJEJU"/>
</dbReference>
<evidence type="ECO:0000313" key="1">
    <source>
        <dbReference type="EMBL" id="SNR14482.1"/>
    </source>
</evidence>